<keyword evidence="2 7" id="KW-0813">Transport</keyword>
<dbReference type="SUPFAM" id="SSF161098">
    <property type="entry name" value="MetI-like"/>
    <property type="match status" value="1"/>
</dbReference>
<feature type="transmembrane region" description="Helical" evidence="7">
    <location>
        <begin position="149"/>
        <end position="171"/>
    </location>
</feature>
<gene>
    <name evidence="10" type="ORF">EH165_00260</name>
</gene>
<sequence length="280" mass="29270">MTTFIPSDITTTAPPKSDSAGGNGSRNALRAVLPPILLGVLVIVGWQLLVDIKDIKPYLLPSPSGIVAETGKMFPQLIKATTATGWNALVGFVVGAIIAIGAAIVASQVVVINKMLVPIVSALAVVPIVALAPVLFSMLGATSETPRRVIVSITIFAPIFINTLRGLRQVLPVHRDLMHAYAASRRQLTKNVTIPGALPFVFTGLRIASSLAVIAAVVAEYFGGLQNGLGGRIASAAGGGNNPRAWSYVLGAIVLGLIFYGVTLLLERIAQRKLAPKKEA</sequence>
<feature type="transmembrane region" description="Helical" evidence="7">
    <location>
        <begin position="89"/>
        <end position="112"/>
    </location>
</feature>
<keyword evidence="6 7" id="KW-0472">Membrane</keyword>
<evidence type="ECO:0000256" key="2">
    <source>
        <dbReference type="ARBA" id="ARBA00022448"/>
    </source>
</evidence>
<evidence type="ECO:0000313" key="10">
    <source>
        <dbReference type="EMBL" id="AZI56832.1"/>
    </source>
</evidence>
<dbReference type="Gene3D" id="1.10.3720.10">
    <property type="entry name" value="MetI-like"/>
    <property type="match status" value="1"/>
</dbReference>
<dbReference type="InterPro" id="IPR035906">
    <property type="entry name" value="MetI-like_sf"/>
</dbReference>
<evidence type="ECO:0000256" key="3">
    <source>
        <dbReference type="ARBA" id="ARBA00022475"/>
    </source>
</evidence>
<dbReference type="RefSeq" id="WP_124797517.1">
    <property type="nucleotide sequence ID" value="NZ_CP034170.1"/>
</dbReference>
<dbReference type="CDD" id="cd06261">
    <property type="entry name" value="TM_PBP2"/>
    <property type="match status" value="1"/>
</dbReference>
<feature type="domain" description="ABC transmembrane type-1" evidence="9">
    <location>
        <begin position="81"/>
        <end position="266"/>
    </location>
</feature>
<keyword evidence="3" id="KW-1003">Cell membrane</keyword>
<dbReference type="InterPro" id="IPR000515">
    <property type="entry name" value="MetI-like"/>
</dbReference>
<dbReference type="Proteomes" id="UP000268084">
    <property type="component" value="Chromosome"/>
</dbReference>
<dbReference type="PANTHER" id="PTHR30151">
    <property type="entry name" value="ALKANE SULFONATE ABC TRANSPORTER-RELATED, MEMBRANE SUBUNIT"/>
    <property type="match status" value="1"/>
</dbReference>
<reference evidence="10 11" key="1">
    <citation type="submission" date="2018-11" db="EMBL/GenBank/DDBJ databases">
        <authorList>
            <person name="Da X."/>
        </authorList>
    </citation>
    <scope>NUCLEOTIDE SEQUENCE [LARGE SCALE GENOMIC DNA]</scope>
    <source>
        <strain evidence="10 11">S14-144</strain>
    </source>
</reference>
<feature type="transmembrane region" description="Helical" evidence="7">
    <location>
        <begin position="245"/>
        <end position="266"/>
    </location>
</feature>
<evidence type="ECO:0000256" key="1">
    <source>
        <dbReference type="ARBA" id="ARBA00004651"/>
    </source>
</evidence>
<dbReference type="KEGG" id="nak:EH165_00260"/>
<organism evidence="10 11">
    <name type="scientific">Nakamurella antarctica</name>
    <dbReference type="NCBI Taxonomy" id="1902245"/>
    <lineage>
        <taxon>Bacteria</taxon>
        <taxon>Bacillati</taxon>
        <taxon>Actinomycetota</taxon>
        <taxon>Actinomycetes</taxon>
        <taxon>Nakamurellales</taxon>
        <taxon>Nakamurellaceae</taxon>
        <taxon>Nakamurella</taxon>
    </lineage>
</organism>
<evidence type="ECO:0000256" key="8">
    <source>
        <dbReference type="SAM" id="MobiDB-lite"/>
    </source>
</evidence>
<keyword evidence="5 7" id="KW-1133">Transmembrane helix</keyword>
<keyword evidence="4 7" id="KW-0812">Transmembrane</keyword>
<keyword evidence="11" id="KW-1185">Reference proteome</keyword>
<evidence type="ECO:0000256" key="7">
    <source>
        <dbReference type="RuleBase" id="RU363032"/>
    </source>
</evidence>
<comment type="similarity">
    <text evidence="7">Belongs to the binding-protein-dependent transport system permease family.</text>
</comment>
<evidence type="ECO:0000256" key="5">
    <source>
        <dbReference type="ARBA" id="ARBA00022989"/>
    </source>
</evidence>
<feature type="compositionally biased region" description="Polar residues" evidence="8">
    <location>
        <begin position="1"/>
        <end position="14"/>
    </location>
</feature>
<dbReference type="Pfam" id="PF00528">
    <property type="entry name" value="BPD_transp_1"/>
    <property type="match status" value="1"/>
</dbReference>
<evidence type="ECO:0000259" key="9">
    <source>
        <dbReference type="PROSITE" id="PS50928"/>
    </source>
</evidence>
<feature type="transmembrane region" description="Helical" evidence="7">
    <location>
        <begin position="192"/>
        <end position="219"/>
    </location>
</feature>
<reference evidence="10 11" key="2">
    <citation type="submission" date="2018-12" db="EMBL/GenBank/DDBJ databases">
        <title>Nakamurella antarcticus sp. nov., isolated from Antarctica South Shetland Islands soil.</title>
        <authorList>
            <person name="Peng F."/>
        </authorList>
    </citation>
    <scope>NUCLEOTIDE SEQUENCE [LARGE SCALE GENOMIC DNA]</scope>
    <source>
        <strain evidence="10 11">S14-144</strain>
    </source>
</reference>
<dbReference type="PANTHER" id="PTHR30151:SF41">
    <property type="entry name" value="ABC TRANSPORTER PERMEASE PROTEIN"/>
    <property type="match status" value="1"/>
</dbReference>
<dbReference type="AlphaFoldDB" id="A0A3G8ZHG9"/>
<accession>A0A3G8ZHG9</accession>
<dbReference type="GO" id="GO:0055085">
    <property type="term" value="P:transmembrane transport"/>
    <property type="evidence" value="ECO:0007669"/>
    <property type="project" value="InterPro"/>
</dbReference>
<feature type="transmembrane region" description="Helical" evidence="7">
    <location>
        <begin position="31"/>
        <end position="49"/>
    </location>
</feature>
<evidence type="ECO:0000256" key="4">
    <source>
        <dbReference type="ARBA" id="ARBA00022692"/>
    </source>
</evidence>
<dbReference type="OrthoDB" id="3574452at2"/>
<protein>
    <submittedName>
        <fullName evidence="10">ABC transporter permease</fullName>
    </submittedName>
</protein>
<feature type="transmembrane region" description="Helical" evidence="7">
    <location>
        <begin position="119"/>
        <end position="143"/>
    </location>
</feature>
<name>A0A3G8ZHG9_9ACTN</name>
<feature type="region of interest" description="Disordered" evidence="8">
    <location>
        <begin position="1"/>
        <end position="24"/>
    </location>
</feature>
<evidence type="ECO:0000256" key="6">
    <source>
        <dbReference type="ARBA" id="ARBA00023136"/>
    </source>
</evidence>
<dbReference type="EMBL" id="CP034170">
    <property type="protein sequence ID" value="AZI56832.1"/>
    <property type="molecule type" value="Genomic_DNA"/>
</dbReference>
<evidence type="ECO:0000313" key="11">
    <source>
        <dbReference type="Proteomes" id="UP000268084"/>
    </source>
</evidence>
<proteinExistence type="inferred from homology"/>
<dbReference type="GO" id="GO:0005886">
    <property type="term" value="C:plasma membrane"/>
    <property type="evidence" value="ECO:0007669"/>
    <property type="project" value="UniProtKB-SubCell"/>
</dbReference>
<comment type="subcellular location">
    <subcellularLocation>
        <location evidence="1 7">Cell membrane</location>
        <topology evidence="1 7">Multi-pass membrane protein</topology>
    </subcellularLocation>
</comment>
<dbReference type="PROSITE" id="PS50928">
    <property type="entry name" value="ABC_TM1"/>
    <property type="match status" value="1"/>
</dbReference>